<sequence length="85" mass="9578">MVVRSNGEIESEEEEDEESDASTDEEEELKYVVDCEILVIKRSLSLQSIENEQQRENIFHTRCHVQDNVCSLIVDGGSCTNVASS</sequence>
<reference evidence="2 3" key="1">
    <citation type="submission" date="2023-03" db="EMBL/GenBank/DDBJ databases">
        <title>WGS of Gossypium arboreum.</title>
        <authorList>
            <person name="Yu D."/>
        </authorList>
    </citation>
    <scope>NUCLEOTIDE SEQUENCE [LARGE SCALE GENOMIC DNA]</scope>
    <source>
        <tissue evidence="2">Leaf</tissue>
    </source>
</reference>
<dbReference type="EMBL" id="JARKNE010000010">
    <property type="protein sequence ID" value="KAK5792946.1"/>
    <property type="molecule type" value="Genomic_DNA"/>
</dbReference>
<evidence type="ECO:0000313" key="2">
    <source>
        <dbReference type="EMBL" id="KAK5792946.1"/>
    </source>
</evidence>
<proteinExistence type="predicted"/>
<dbReference type="PANTHER" id="PTHR35046:SF9">
    <property type="entry name" value="RNA-DIRECTED DNA POLYMERASE"/>
    <property type="match status" value="1"/>
</dbReference>
<evidence type="ECO:0000313" key="3">
    <source>
        <dbReference type="Proteomes" id="UP001358586"/>
    </source>
</evidence>
<name>A0ABR0NFB8_GOSAR</name>
<comment type="caution">
    <text evidence="2">The sequence shown here is derived from an EMBL/GenBank/DDBJ whole genome shotgun (WGS) entry which is preliminary data.</text>
</comment>
<organism evidence="2 3">
    <name type="scientific">Gossypium arboreum</name>
    <name type="common">Tree cotton</name>
    <name type="synonym">Gossypium nanking</name>
    <dbReference type="NCBI Taxonomy" id="29729"/>
    <lineage>
        <taxon>Eukaryota</taxon>
        <taxon>Viridiplantae</taxon>
        <taxon>Streptophyta</taxon>
        <taxon>Embryophyta</taxon>
        <taxon>Tracheophyta</taxon>
        <taxon>Spermatophyta</taxon>
        <taxon>Magnoliopsida</taxon>
        <taxon>eudicotyledons</taxon>
        <taxon>Gunneridae</taxon>
        <taxon>Pentapetalae</taxon>
        <taxon>rosids</taxon>
        <taxon>malvids</taxon>
        <taxon>Malvales</taxon>
        <taxon>Malvaceae</taxon>
        <taxon>Malvoideae</taxon>
        <taxon>Gossypium</taxon>
    </lineage>
</organism>
<feature type="region of interest" description="Disordered" evidence="1">
    <location>
        <begin position="1"/>
        <end position="28"/>
    </location>
</feature>
<dbReference type="Proteomes" id="UP001358586">
    <property type="component" value="Chromosome 10"/>
</dbReference>
<dbReference type="PANTHER" id="PTHR35046">
    <property type="entry name" value="ZINC KNUCKLE (CCHC-TYPE) FAMILY PROTEIN"/>
    <property type="match status" value="1"/>
</dbReference>
<feature type="compositionally biased region" description="Acidic residues" evidence="1">
    <location>
        <begin position="9"/>
        <end position="28"/>
    </location>
</feature>
<gene>
    <name evidence="2" type="ORF">PVK06_034079</name>
</gene>
<keyword evidence="3" id="KW-1185">Reference proteome</keyword>
<evidence type="ECO:0000256" key="1">
    <source>
        <dbReference type="SAM" id="MobiDB-lite"/>
    </source>
</evidence>
<protein>
    <submittedName>
        <fullName evidence="2">Uncharacterized protein</fullName>
    </submittedName>
</protein>
<accession>A0ABR0NFB8</accession>